<reference evidence="8" key="1">
    <citation type="submission" date="2012-12" db="EMBL/GenBank/DDBJ databases">
        <authorList>
            <person name="Hellsten U."/>
            <person name="Grimwood J."/>
            <person name="Chapman J.A."/>
            <person name="Shapiro H."/>
            <person name="Aerts A."/>
            <person name="Otillar R.P."/>
            <person name="Terry A.Y."/>
            <person name="Boore J.L."/>
            <person name="Simakov O."/>
            <person name="Marletaz F."/>
            <person name="Cho S.-J."/>
            <person name="Edsinger-Gonzales E."/>
            <person name="Havlak P."/>
            <person name="Kuo D.-H."/>
            <person name="Larsson T."/>
            <person name="Lv J."/>
            <person name="Arendt D."/>
            <person name="Savage R."/>
            <person name="Osoegawa K."/>
            <person name="de Jong P."/>
            <person name="Lindberg D.R."/>
            <person name="Seaver E.C."/>
            <person name="Weisblat D.A."/>
            <person name="Putnam N.H."/>
            <person name="Grigoriev I.V."/>
            <person name="Rokhsar D.S."/>
        </authorList>
    </citation>
    <scope>NUCLEOTIDE SEQUENCE</scope>
    <source>
        <strain evidence="8">I ESC-2004</strain>
    </source>
</reference>
<feature type="domain" description="MGAT4 A/B/C C-terminal" evidence="5">
    <location>
        <begin position="259"/>
        <end position="390"/>
    </location>
</feature>
<reference evidence="7" key="3">
    <citation type="submission" date="2015-06" db="UniProtKB">
        <authorList>
            <consortium name="EnsemblMetazoa"/>
        </authorList>
    </citation>
    <scope>IDENTIFICATION</scope>
</reference>
<dbReference type="Pfam" id="PF04666">
    <property type="entry name" value="MGAT4_cons"/>
    <property type="match status" value="1"/>
</dbReference>
<reference evidence="6 8" key="2">
    <citation type="journal article" date="2013" name="Nature">
        <title>Insights into bilaterian evolution from three spiralian genomes.</title>
        <authorList>
            <person name="Simakov O."/>
            <person name="Marletaz F."/>
            <person name="Cho S.J."/>
            <person name="Edsinger-Gonzales E."/>
            <person name="Havlak P."/>
            <person name="Hellsten U."/>
            <person name="Kuo D.H."/>
            <person name="Larsson T."/>
            <person name="Lv J."/>
            <person name="Arendt D."/>
            <person name="Savage R."/>
            <person name="Osoegawa K."/>
            <person name="de Jong P."/>
            <person name="Grimwood J."/>
            <person name="Chapman J.A."/>
            <person name="Shapiro H."/>
            <person name="Aerts A."/>
            <person name="Otillar R.P."/>
            <person name="Terry A.Y."/>
            <person name="Boore J.L."/>
            <person name="Grigoriev I.V."/>
            <person name="Lindberg D.R."/>
            <person name="Seaver E.C."/>
            <person name="Weisblat D.A."/>
            <person name="Putnam N.H."/>
            <person name="Rokhsar D.S."/>
        </authorList>
    </citation>
    <scope>NUCLEOTIDE SEQUENCE</scope>
    <source>
        <strain evidence="6 8">I ESC-2004</strain>
    </source>
</reference>
<comment type="pathway">
    <text evidence="1">Protein modification; protein glycosylation.</text>
</comment>
<evidence type="ECO:0000256" key="1">
    <source>
        <dbReference type="ARBA" id="ARBA00004922"/>
    </source>
</evidence>
<dbReference type="GO" id="GO:0008375">
    <property type="term" value="F:acetylglucosaminyltransferase activity"/>
    <property type="evidence" value="ECO:0007669"/>
    <property type="project" value="TreeGrafter"/>
</dbReference>
<proteinExistence type="predicted"/>
<gene>
    <name evidence="6" type="ORF">CAPTEDRAFT_116124</name>
</gene>
<dbReference type="InterPro" id="IPR056576">
    <property type="entry name" value="MGAT4_A/B/C_C"/>
</dbReference>
<evidence type="ECO:0000313" key="8">
    <source>
        <dbReference type="Proteomes" id="UP000014760"/>
    </source>
</evidence>
<dbReference type="OMA" id="LLWKSVD"/>
<organism evidence="6">
    <name type="scientific">Capitella teleta</name>
    <name type="common">Polychaete worm</name>
    <dbReference type="NCBI Taxonomy" id="283909"/>
    <lineage>
        <taxon>Eukaryota</taxon>
        <taxon>Metazoa</taxon>
        <taxon>Spiralia</taxon>
        <taxon>Lophotrochozoa</taxon>
        <taxon>Annelida</taxon>
        <taxon>Polychaeta</taxon>
        <taxon>Sedentaria</taxon>
        <taxon>Scolecida</taxon>
        <taxon>Capitellidae</taxon>
        <taxon>Capitella</taxon>
    </lineage>
</organism>
<sequence>MLFLLIGRVDSGFLTIGIPSIKREGDMGRRYLMATLSSIIESTSAKDKTEIVVLVFLADVDAEYNAQVLDQIIERFSEYLDMGFMQVVQVSKDFYPQLKNLKRNFNDDVERVHWRAKQVMDFAFMFLYSRNISSFYLQIEDDVICARNFLPAVQSFITQQKSWAVLEFSELGFIGKLFKSDDLEKLARYMMTFYDEQPVDWLITYFRLSMAQKKVIMRKPTLFQHVGLKSSFDTSKDNHLKDRFFAGAEKKWEASNPPATIITQIRAFEKYTPDLAYGSLTGFFWASGVSANDSIYVIFEKDEDLDRVIIETGNDKHPRDVLENGWLEASSRVISMDTDAKTASCENLHRIADFHDARVEVENLGNVLAEKTRCLRIVVGQSQTSWVIFNQIAVYTKQ</sequence>
<evidence type="ECO:0000256" key="2">
    <source>
        <dbReference type="ARBA" id="ARBA00022676"/>
    </source>
</evidence>
<dbReference type="PANTHER" id="PTHR12062">
    <property type="entry name" value="N-ACETYLGLUCOSAMINYLTRANSFERASE VI"/>
    <property type="match status" value="1"/>
</dbReference>
<evidence type="ECO:0000313" key="7">
    <source>
        <dbReference type="EnsemblMetazoa" id="CapteP116124"/>
    </source>
</evidence>
<dbReference type="InterPro" id="IPR057279">
    <property type="entry name" value="MGAT4"/>
</dbReference>
<protein>
    <recommendedName>
        <fullName evidence="9">Alpha-1,3-mannosyl-glycoprotein 4-beta-N-acetylglucosaminyltransferase C</fullName>
    </recommendedName>
</protein>
<keyword evidence="2" id="KW-0328">Glycosyltransferase</keyword>
<dbReference type="InterPro" id="IPR006759">
    <property type="entry name" value="Glyco_transf_54"/>
</dbReference>
<dbReference type="HOGENOM" id="CLU_596185_0_0_1"/>
<evidence type="ECO:0000313" key="6">
    <source>
        <dbReference type="EMBL" id="ELT89847.1"/>
    </source>
</evidence>
<evidence type="ECO:0000256" key="3">
    <source>
        <dbReference type="ARBA" id="ARBA00022679"/>
    </source>
</evidence>
<dbReference type="STRING" id="283909.R7TEE9"/>
<accession>R7TEE9</accession>
<keyword evidence="3" id="KW-0808">Transferase</keyword>
<dbReference type="EMBL" id="AMQN01003181">
    <property type="status" value="NOT_ANNOTATED_CDS"/>
    <property type="molecule type" value="Genomic_DNA"/>
</dbReference>
<evidence type="ECO:0000259" key="5">
    <source>
        <dbReference type="Pfam" id="PF23524"/>
    </source>
</evidence>
<dbReference type="OrthoDB" id="2016523at2759"/>
<name>R7TEE9_CAPTE</name>
<dbReference type="GO" id="GO:0006487">
    <property type="term" value="P:protein N-linked glycosylation"/>
    <property type="evidence" value="ECO:0007669"/>
    <property type="project" value="TreeGrafter"/>
</dbReference>
<dbReference type="EMBL" id="KB311138">
    <property type="protein sequence ID" value="ELT89847.1"/>
    <property type="molecule type" value="Genomic_DNA"/>
</dbReference>
<dbReference type="EnsemblMetazoa" id="CapteT116124">
    <property type="protein sequence ID" value="CapteP116124"/>
    <property type="gene ID" value="CapteG116124"/>
</dbReference>
<dbReference type="Pfam" id="PF23524">
    <property type="entry name" value="MGAT4A_C"/>
    <property type="match status" value="1"/>
</dbReference>
<dbReference type="Proteomes" id="UP000014760">
    <property type="component" value="Unassembled WGS sequence"/>
</dbReference>
<dbReference type="AlphaFoldDB" id="R7TEE9"/>
<feature type="domain" description="MGAT4 conserved region" evidence="4">
    <location>
        <begin position="12"/>
        <end position="245"/>
    </location>
</feature>
<evidence type="ECO:0000259" key="4">
    <source>
        <dbReference type="Pfam" id="PF04666"/>
    </source>
</evidence>
<keyword evidence="8" id="KW-1185">Reference proteome</keyword>
<evidence type="ECO:0008006" key="9">
    <source>
        <dbReference type="Google" id="ProtNLM"/>
    </source>
</evidence>
<dbReference type="PANTHER" id="PTHR12062:SF33">
    <property type="entry name" value="ALPHA-1,6-MANNOSYL-GLYCOPROTEIN 4-BETA-N-ACETYLGLUCOSAMINYLTRANSFERASE-LIKE"/>
    <property type="match status" value="1"/>
</dbReference>